<feature type="transmembrane region" description="Helical" evidence="1">
    <location>
        <begin position="99"/>
        <end position="122"/>
    </location>
</feature>
<proteinExistence type="predicted"/>
<feature type="transmembrane region" description="Helical" evidence="1">
    <location>
        <begin position="239"/>
        <end position="258"/>
    </location>
</feature>
<sequence length="267" mass="30917">MISNQVSKMNMVLNRKIYLYAYILILIFLIMILLDYQRYSYGKMFLSNWILYSLNRELFISLTMPIIFITLISFMMSYDGDFLVAIRMKKRINMFWHNFLLTLYNASIAVGLIVIIISVLSVGNHFSFDWNKGSRQAFLMLTGQGTPYKDAPLLQIGLSLIMIFLSLIFWGLFAQLINLSFKRKSLAIFINVFIIVFQQKASSIPALGQNILKYVPCNHTTLYAAQVNNFTSNGLTSTFTFNLIYWLIAILLVGYGLYIKQKNRQFV</sequence>
<gene>
    <name evidence="2" type="ORF">FF306_00122</name>
</gene>
<reference evidence="2 3" key="1">
    <citation type="journal article" date="2016" name="Syst. Appl. Microbiol.">
        <title>Genomic characterization of a fructophilic bee symbiont Lactobacillus kunkeei reveals its niche-specific adaptation.</title>
        <authorList>
            <person name="Maeno S."/>
            <person name="Tanizawa Y."/>
            <person name="Kanesaki Y."/>
            <person name="Kubota E."/>
            <person name="Kumar H."/>
            <person name="Dicks L."/>
            <person name="Salminen S."/>
            <person name="Nakagawa J."/>
            <person name="Arita M."/>
            <person name="Endo A."/>
        </authorList>
    </citation>
    <scope>NUCLEOTIDE SEQUENCE [LARGE SCALE GENOMIC DNA]</scope>
    <source>
        <strain evidence="2 3">FF30-6</strain>
    </source>
</reference>
<organism evidence="2 3">
    <name type="scientific">Apilactobacillus kunkeei</name>
    <dbReference type="NCBI Taxonomy" id="148814"/>
    <lineage>
        <taxon>Bacteria</taxon>
        <taxon>Bacillati</taxon>
        <taxon>Bacillota</taxon>
        <taxon>Bacilli</taxon>
        <taxon>Lactobacillales</taxon>
        <taxon>Lactobacillaceae</taxon>
        <taxon>Apilactobacillus</taxon>
    </lineage>
</organism>
<protein>
    <submittedName>
        <fullName evidence="2">Uncharacterized protein</fullName>
    </submittedName>
</protein>
<comment type="caution">
    <text evidence="2">The sequence shown here is derived from an EMBL/GenBank/DDBJ whole genome shotgun (WGS) entry which is preliminary data.</text>
</comment>
<feature type="transmembrane region" description="Helical" evidence="1">
    <location>
        <begin position="186"/>
        <end position="206"/>
    </location>
</feature>
<feature type="transmembrane region" description="Helical" evidence="1">
    <location>
        <begin position="58"/>
        <end position="78"/>
    </location>
</feature>
<feature type="transmembrane region" description="Helical" evidence="1">
    <location>
        <begin position="153"/>
        <end position="174"/>
    </location>
</feature>
<feature type="transmembrane region" description="Helical" evidence="1">
    <location>
        <begin position="17"/>
        <end position="38"/>
    </location>
</feature>
<keyword evidence="1" id="KW-0812">Transmembrane</keyword>
<dbReference type="Proteomes" id="UP000186588">
    <property type="component" value="Unassembled WGS sequence"/>
</dbReference>
<keyword evidence="1" id="KW-0472">Membrane</keyword>
<evidence type="ECO:0000313" key="2">
    <source>
        <dbReference type="EMBL" id="GAT90031.1"/>
    </source>
</evidence>
<dbReference type="AlphaFoldDB" id="A0A1L8CFR8"/>
<evidence type="ECO:0000256" key="1">
    <source>
        <dbReference type="SAM" id="Phobius"/>
    </source>
</evidence>
<name>A0A1L8CFR8_9LACO</name>
<dbReference type="RefSeq" id="WP_094750399.1">
    <property type="nucleotide sequence ID" value="NZ_BDDX01000001.1"/>
</dbReference>
<evidence type="ECO:0000313" key="3">
    <source>
        <dbReference type="Proteomes" id="UP000186588"/>
    </source>
</evidence>
<dbReference type="EMBL" id="BDDX01000001">
    <property type="protein sequence ID" value="GAT90031.1"/>
    <property type="molecule type" value="Genomic_DNA"/>
</dbReference>
<accession>A0A1L8CFR8</accession>
<keyword evidence="1" id="KW-1133">Transmembrane helix</keyword>